<dbReference type="AlphaFoldDB" id="A0A511HD61"/>
<evidence type="ECO:0000313" key="2">
    <source>
        <dbReference type="EMBL" id="GEL71486.1"/>
    </source>
</evidence>
<protein>
    <submittedName>
        <fullName evidence="2">Uncharacterized protein</fullName>
    </submittedName>
</protein>
<dbReference type="EMBL" id="BJVY01000016">
    <property type="protein sequence ID" value="GEL71486.1"/>
    <property type="molecule type" value="Genomic_DNA"/>
</dbReference>
<accession>A0A511HD61</accession>
<dbReference type="Proteomes" id="UP000321224">
    <property type="component" value="Unassembled WGS sequence"/>
</dbReference>
<name>A0A511HD61_9BACT</name>
<gene>
    <name evidence="2" type="ORF">MVI01_32700</name>
</gene>
<organism evidence="2 3">
    <name type="scientific">Myxococcus virescens</name>
    <dbReference type="NCBI Taxonomy" id="83456"/>
    <lineage>
        <taxon>Bacteria</taxon>
        <taxon>Pseudomonadati</taxon>
        <taxon>Myxococcota</taxon>
        <taxon>Myxococcia</taxon>
        <taxon>Myxococcales</taxon>
        <taxon>Cystobacterineae</taxon>
        <taxon>Myxococcaceae</taxon>
        <taxon>Myxococcus</taxon>
    </lineage>
</organism>
<proteinExistence type="predicted"/>
<comment type="caution">
    <text evidence="2">The sequence shown here is derived from an EMBL/GenBank/DDBJ whole genome shotgun (WGS) entry which is preliminary data.</text>
</comment>
<feature type="region of interest" description="Disordered" evidence="1">
    <location>
        <begin position="1"/>
        <end position="20"/>
    </location>
</feature>
<reference evidence="2 3" key="1">
    <citation type="submission" date="2019-07" db="EMBL/GenBank/DDBJ databases">
        <title>Whole genome shotgun sequence of Myxococcus virescens NBRC 100334.</title>
        <authorList>
            <person name="Hosoyama A."/>
            <person name="Uohara A."/>
            <person name="Ohji S."/>
            <person name="Ichikawa N."/>
        </authorList>
    </citation>
    <scope>NUCLEOTIDE SEQUENCE [LARGE SCALE GENOMIC DNA]</scope>
    <source>
        <strain evidence="2 3">NBRC 100334</strain>
    </source>
</reference>
<evidence type="ECO:0000256" key="1">
    <source>
        <dbReference type="SAM" id="MobiDB-lite"/>
    </source>
</evidence>
<feature type="region of interest" description="Disordered" evidence="1">
    <location>
        <begin position="34"/>
        <end position="57"/>
    </location>
</feature>
<evidence type="ECO:0000313" key="3">
    <source>
        <dbReference type="Proteomes" id="UP000321224"/>
    </source>
</evidence>
<sequence length="79" mass="8522">MAATPRRPHVPPSTPCKETGAIMRAPGRMLQDSEASASFGGGRRFGAEEVGKGSTPRFAEQLWRDGLCPARRRPNLSCP</sequence>